<keyword evidence="5" id="KW-0408">Iron</keyword>
<dbReference type="PANTHER" id="PTHR10458">
    <property type="entry name" value="PEPTIDE DEFORMYLASE"/>
    <property type="match status" value="1"/>
</dbReference>
<dbReference type="CDD" id="cd00487">
    <property type="entry name" value="Pep_deformylase"/>
    <property type="match status" value="1"/>
</dbReference>
<reference evidence="6" key="1">
    <citation type="submission" date="2013-08" db="EMBL/GenBank/DDBJ databases">
        <authorList>
            <person name="Mendez C."/>
            <person name="Richter M."/>
            <person name="Ferrer M."/>
            <person name="Sanchez J."/>
        </authorList>
    </citation>
    <scope>NUCLEOTIDE SEQUENCE</scope>
</reference>
<keyword evidence="3 6" id="KW-0378">Hydrolase</keyword>
<dbReference type="InterPro" id="IPR036821">
    <property type="entry name" value="Peptide_deformylase_sf"/>
</dbReference>
<accession>T1AA77</accession>
<proteinExistence type="inferred from homology"/>
<evidence type="ECO:0000256" key="2">
    <source>
        <dbReference type="ARBA" id="ARBA00022723"/>
    </source>
</evidence>
<dbReference type="NCBIfam" id="NF001159">
    <property type="entry name" value="PRK00150.1-3"/>
    <property type="match status" value="1"/>
</dbReference>
<dbReference type="HAMAP" id="MF_00163">
    <property type="entry name" value="Pep_deformylase"/>
    <property type="match status" value="1"/>
</dbReference>
<evidence type="ECO:0000256" key="1">
    <source>
        <dbReference type="ARBA" id="ARBA00010759"/>
    </source>
</evidence>
<dbReference type="InterPro" id="IPR023635">
    <property type="entry name" value="Peptide_deformylase"/>
</dbReference>
<sequence length="166" mass="18778">MAIRPILIYPDPHLRIQAQPVADFGPTVQILIEDLLETMYAADGLGLAATQLGDQNRVFVMDLSDLKQEPQVFINPVIFSRVGRQKRQEGCLSIPGAYEDVVRAARIHVRALDRSGQSVEKWAEGLEAVCIQHELDHLDGRLFIDHLSVLKRERLLKRFRAKRTSA</sequence>
<evidence type="ECO:0000256" key="4">
    <source>
        <dbReference type="ARBA" id="ARBA00022917"/>
    </source>
</evidence>
<dbReference type="AlphaFoldDB" id="T1AA77"/>
<dbReference type="EMBL" id="AUZY01006569">
    <property type="protein sequence ID" value="EQD53932.1"/>
    <property type="molecule type" value="Genomic_DNA"/>
</dbReference>
<organism evidence="6">
    <name type="scientific">mine drainage metagenome</name>
    <dbReference type="NCBI Taxonomy" id="410659"/>
    <lineage>
        <taxon>unclassified sequences</taxon>
        <taxon>metagenomes</taxon>
        <taxon>ecological metagenomes</taxon>
    </lineage>
</organism>
<name>T1AA77_9ZZZZ</name>
<dbReference type="EC" id="3.5.1.88" evidence="6"/>
<evidence type="ECO:0000256" key="3">
    <source>
        <dbReference type="ARBA" id="ARBA00022801"/>
    </source>
</evidence>
<reference evidence="6" key="2">
    <citation type="journal article" date="2014" name="ISME J.">
        <title>Microbial stratification in low pH oxic and suboxic macroscopic growths along an acid mine drainage.</title>
        <authorList>
            <person name="Mendez-Garcia C."/>
            <person name="Mesa V."/>
            <person name="Sprenger R.R."/>
            <person name="Richter M."/>
            <person name="Diez M.S."/>
            <person name="Solano J."/>
            <person name="Bargiela R."/>
            <person name="Golyshina O.V."/>
            <person name="Manteca A."/>
            <person name="Ramos J.L."/>
            <person name="Gallego J.R."/>
            <person name="Llorente I."/>
            <person name="Martins Dos Santos V.A."/>
            <person name="Jensen O.N."/>
            <person name="Pelaez A.I."/>
            <person name="Sanchez J."/>
            <person name="Ferrer M."/>
        </authorList>
    </citation>
    <scope>NUCLEOTIDE SEQUENCE</scope>
</reference>
<dbReference type="PRINTS" id="PR01576">
    <property type="entry name" value="PDEFORMYLASE"/>
</dbReference>
<keyword evidence="2" id="KW-0479">Metal-binding</keyword>
<dbReference type="Pfam" id="PF01327">
    <property type="entry name" value="Pep_deformylase"/>
    <property type="match status" value="1"/>
</dbReference>
<evidence type="ECO:0000256" key="5">
    <source>
        <dbReference type="ARBA" id="ARBA00023004"/>
    </source>
</evidence>
<dbReference type="PANTHER" id="PTHR10458:SF21">
    <property type="entry name" value="PEPTIDE DEFORMYLASE"/>
    <property type="match status" value="1"/>
</dbReference>
<comment type="caution">
    <text evidence="6">The sequence shown here is derived from an EMBL/GenBank/DDBJ whole genome shotgun (WGS) entry which is preliminary data.</text>
</comment>
<evidence type="ECO:0000313" key="6">
    <source>
        <dbReference type="EMBL" id="EQD53932.1"/>
    </source>
</evidence>
<gene>
    <name evidence="6" type="ORF">B1B_09951</name>
</gene>
<comment type="similarity">
    <text evidence="1">Belongs to the polypeptide deformylase family.</text>
</comment>
<dbReference type="PIRSF" id="PIRSF004749">
    <property type="entry name" value="Pep_def"/>
    <property type="match status" value="1"/>
</dbReference>
<dbReference type="GO" id="GO:0046872">
    <property type="term" value="F:metal ion binding"/>
    <property type="evidence" value="ECO:0007669"/>
    <property type="project" value="UniProtKB-KW"/>
</dbReference>
<dbReference type="NCBIfam" id="TIGR00079">
    <property type="entry name" value="pept_deformyl"/>
    <property type="match status" value="1"/>
</dbReference>
<dbReference type="SUPFAM" id="SSF56420">
    <property type="entry name" value="Peptide deformylase"/>
    <property type="match status" value="1"/>
</dbReference>
<dbReference type="Gene3D" id="3.90.45.10">
    <property type="entry name" value="Peptide deformylase"/>
    <property type="match status" value="1"/>
</dbReference>
<keyword evidence="4" id="KW-0648">Protein biosynthesis</keyword>
<protein>
    <submittedName>
        <fullName evidence="6">Formylmethionine deformylase</fullName>
        <ecNumber evidence="6">3.5.1.88</ecNumber>
    </submittedName>
</protein>
<dbReference type="GO" id="GO:0042586">
    <property type="term" value="F:peptide deformylase activity"/>
    <property type="evidence" value="ECO:0007669"/>
    <property type="project" value="UniProtKB-EC"/>
</dbReference>
<dbReference type="GO" id="GO:0006412">
    <property type="term" value="P:translation"/>
    <property type="evidence" value="ECO:0007669"/>
    <property type="project" value="UniProtKB-KW"/>
</dbReference>